<reference evidence="2 3" key="1">
    <citation type="submission" date="2013-10" db="EMBL/GenBank/DDBJ databases">
        <title>Complete genome sequence of Corynebacterium lactis DSM 45799(T), isolated from raw cow milk.</title>
        <authorList>
            <person name="Ruckert C."/>
            <person name="Albersmeier A."/>
            <person name="Lipski A."/>
            <person name="Kalinowski J."/>
        </authorList>
    </citation>
    <scope>NUCLEOTIDE SEQUENCE [LARGE SCALE GENOMIC DNA]</scope>
    <source>
        <strain evidence="2 3">RW2-5</strain>
    </source>
</reference>
<dbReference type="Pfam" id="PF00117">
    <property type="entry name" value="GATase"/>
    <property type="match status" value="1"/>
</dbReference>
<dbReference type="InterPro" id="IPR017926">
    <property type="entry name" value="GATASE"/>
</dbReference>
<feature type="domain" description="Glutamine amidotransferase" evidence="1">
    <location>
        <begin position="49"/>
        <end position="189"/>
    </location>
</feature>
<dbReference type="PATRIC" id="fig|1408189.4.peg.1250"/>
<dbReference type="PROSITE" id="PS51273">
    <property type="entry name" value="GATASE_TYPE_1"/>
    <property type="match status" value="1"/>
</dbReference>
<dbReference type="InterPro" id="IPR044992">
    <property type="entry name" value="ChyE-like"/>
</dbReference>
<evidence type="ECO:0000313" key="3">
    <source>
        <dbReference type="Proteomes" id="UP000058446"/>
    </source>
</evidence>
<dbReference type="STRING" id="1408189.CLAC_06290"/>
<dbReference type="GO" id="GO:0016740">
    <property type="term" value="F:transferase activity"/>
    <property type="evidence" value="ECO:0007669"/>
    <property type="project" value="UniProtKB-KW"/>
</dbReference>
<dbReference type="AlphaFoldDB" id="A0A0K2H0E5"/>
<evidence type="ECO:0000259" key="1">
    <source>
        <dbReference type="Pfam" id="PF00117"/>
    </source>
</evidence>
<dbReference type="Proteomes" id="UP000058446">
    <property type="component" value="Chromosome"/>
</dbReference>
<dbReference type="InterPro" id="IPR029062">
    <property type="entry name" value="Class_I_gatase-like"/>
</dbReference>
<proteinExistence type="predicted"/>
<dbReference type="PANTHER" id="PTHR42695:SF5">
    <property type="entry name" value="GLUTAMINE AMIDOTRANSFERASE YLR126C-RELATED"/>
    <property type="match status" value="1"/>
</dbReference>
<dbReference type="GO" id="GO:0005829">
    <property type="term" value="C:cytosol"/>
    <property type="evidence" value="ECO:0007669"/>
    <property type="project" value="TreeGrafter"/>
</dbReference>
<dbReference type="CDD" id="cd01741">
    <property type="entry name" value="GATase1_1"/>
    <property type="match status" value="1"/>
</dbReference>
<dbReference type="SUPFAM" id="SSF52317">
    <property type="entry name" value="Class I glutamine amidotransferase-like"/>
    <property type="match status" value="1"/>
</dbReference>
<gene>
    <name evidence="2" type="ORF">CLAC_06290</name>
</gene>
<dbReference type="Gene3D" id="3.40.50.880">
    <property type="match status" value="1"/>
</dbReference>
<dbReference type="PANTHER" id="PTHR42695">
    <property type="entry name" value="GLUTAMINE AMIDOTRANSFERASE YLR126C-RELATED"/>
    <property type="match status" value="1"/>
</dbReference>
<name>A0A0K2H0E5_9CORY</name>
<dbReference type="OrthoDB" id="5196541at2"/>
<organism evidence="2 3">
    <name type="scientific">Corynebacterium lactis RW2-5</name>
    <dbReference type="NCBI Taxonomy" id="1408189"/>
    <lineage>
        <taxon>Bacteria</taxon>
        <taxon>Bacillati</taxon>
        <taxon>Actinomycetota</taxon>
        <taxon>Actinomycetes</taxon>
        <taxon>Mycobacteriales</taxon>
        <taxon>Corynebacteriaceae</taxon>
        <taxon>Corynebacterium</taxon>
    </lineage>
</organism>
<dbReference type="EMBL" id="CP006841">
    <property type="protein sequence ID" value="ALA67403.1"/>
    <property type="molecule type" value="Genomic_DNA"/>
</dbReference>
<keyword evidence="3" id="KW-1185">Reference proteome</keyword>
<keyword evidence="2" id="KW-0315">Glutamine amidotransferase</keyword>
<keyword evidence="2" id="KW-0808">Transferase</keyword>
<accession>A0A0K2H0E5</accession>
<dbReference type="KEGG" id="clw:CLAC_06290"/>
<protein>
    <submittedName>
        <fullName evidence="2">Glutamine amidotransferase</fullName>
    </submittedName>
</protein>
<dbReference type="RefSeq" id="WP_053412160.1">
    <property type="nucleotide sequence ID" value="NZ_CP006841.1"/>
</dbReference>
<evidence type="ECO:0000313" key="2">
    <source>
        <dbReference type="EMBL" id="ALA67403.1"/>
    </source>
</evidence>
<sequence>MKTGKFLLVALRPADGAGRAEYLDFLEASGLEKEELDLLTVARPDTVLPNLGEYAGVFVGGSPFNVTDLEHSDLQKHSHDLLYQVLTSSVPALFTCYGASYTAFTFGGLVNRDFGEKAGVSRVELTNAAQLDPVAQVLPPCFGALTGHKESVAILPRHASLLASGPTCPVQMYSIGSRNWVTQFHPEMNAAGLLRRMSFYANDGYFLPEEVEEIKRTIEAADLSGVALIIPRFVDYALEIFNAREKAFHNA</sequence>